<evidence type="ECO:0000313" key="6">
    <source>
        <dbReference type="EMBL" id="KAG7466777.1"/>
    </source>
</evidence>
<dbReference type="GO" id="GO:0005615">
    <property type="term" value="C:extracellular space"/>
    <property type="evidence" value="ECO:0007669"/>
    <property type="project" value="TreeGrafter"/>
</dbReference>
<evidence type="ECO:0000259" key="5">
    <source>
        <dbReference type="PROSITE" id="PS51233"/>
    </source>
</evidence>
<dbReference type="InterPro" id="IPR001846">
    <property type="entry name" value="VWF_type-D"/>
</dbReference>
<dbReference type="PROSITE" id="PS51233">
    <property type="entry name" value="VWFD"/>
    <property type="match status" value="3"/>
</dbReference>
<keyword evidence="7" id="KW-1185">Reference proteome</keyword>
<feature type="signal peptide" evidence="4">
    <location>
        <begin position="1"/>
        <end position="23"/>
    </location>
</feature>
<protein>
    <submittedName>
        <fullName evidence="6">Mucin-5AC-like</fullName>
    </submittedName>
</protein>
<comment type="caution">
    <text evidence="6">The sequence shown here is derived from an EMBL/GenBank/DDBJ whole genome shotgun (WGS) entry which is preliminary data.</text>
</comment>
<dbReference type="Proteomes" id="UP000693946">
    <property type="component" value="Unassembled WGS sequence"/>
</dbReference>
<evidence type="ECO:0000256" key="2">
    <source>
        <dbReference type="ARBA" id="ARBA00023157"/>
    </source>
</evidence>
<dbReference type="AlphaFoldDB" id="A0AAV6PIT0"/>
<dbReference type="CDD" id="cd19941">
    <property type="entry name" value="TIL"/>
    <property type="match status" value="3"/>
</dbReference>
<keyword evidence="2" id="KW-1015">Disulfide bond</keyword>
<feature type="domain" description="VWFD" evidence="5">
    <location>
        <begin position="385"/>
        <end position="558"/>
    </location>
</feature>
<keyword evidence="3" id="KW-0325">Glycoprotein</keyword>
<dbReference type="SMART" id="SM00215">
    <property type="entry name" value="VWC_out"/>
    <property type="match status" value="2"/>
</dbReference>
<dbReference type="InterPro" id="IPR050780">
    <property type="entry name" value="Mucin_vWF_Thrombospondin_sf"/>
</dbReference>
<proteinExistence type="predicted"/>
<dbReference type="Pfam" id="PF01826">
    <property type="entry name" value="TIL"/>
    <property type="match status" value="3"/>
</dbReference>
<gene>
    <name evidence="6" type="ORF">JOB18_047364</name>
</gene>
<dbReference type="SMART" id="SM00216">
    <property type="entry name" value="VWD"/>
    <property type="match status" value="2"/>
</dbReference>
<dbReference type="SMART" id="SM00832">
    <property type="entry name" value="C8"/>
    <property type="match status" value="2"/>
</dbReference>
<dbReference type="Pfam" id="PF08742">
    <property type="entry name" value="C8"/>
    <property type="match status" value="2"/>
</dbReference>
<organism evidence="6 7">
    <name type="scientific">Solea senegalensis</name>
    <name type="common">Senegalese sole</name>
    <dbReference type="NCBI Taxonomy" id="28829"/>
    <lineage>
        <taxon>Eukaryota</taxon>
        <taxon>Metazoa</taxon>
        <taxon>Chordata</taxon>
        <taxon>Craniata</taxon>
        <taxon>Vertebrata</taxon>
        <taxon>Euteleostomi</taxon>
        <taxon>Actinopterygii</taxon>
        <taxon>Neopterygii</taxon>
        <taxon>Teleostei</taxon>
        <taxon>Neoteleostei</taxon>
        <taxon>Acanthomorphata</taxon>
        <taxon>Carangaria</taxon>
        <taxon>Pleuronectiformes</taxon>
        <taxon>Pleuronectoidei</taxon>
        <taxon>Soleidae</taxon>
        <taxon>Solea</taxon>
    </lineage>
</organism>
<sequence length="879" mass="96210">MGTTGFWSSLWLVYLTLLVGSLSQEESHIGHVCTTWGHNHYKSFDGNFYQLASSCNHLMATRCRSENENENEYFNIQMRRKVVDGVPTIDKITMMMEATVVEISSSGVVVDGKEVSTPVNTFGVTVRSTPTSITVDAKLGITVIWNTDDSLDIEIDEKYKGQVCGLCGNFDENSGNDFNIEDIPLSLEAFAESNKVNNPTELCELPDVQDMEECGDVTFCEEVFNHTAFDSCKELLDLPSFGKACMSDMCHAVNGSKNVLCQTLSEFSRQCIHGGGSPQQWRTEDFCKKECPSNLQFMECTSSCPDSCTTPQASQTCDNHCHDGCGCPDGMVIDDITNSGCIKVSACPCQHQNKFYQSGDSYKINCRSCLCVGGQWKCVENDCPGRCSLDGGSHVNTFDGKSYTFHGDCSYIMAKGDNGTFTVIVELVKCSLSDSSTCLKSVTLFLRHKTVTVKVTSNKVFVNSILSQLPLYIAEVNIFKPSSTHMVISTKVGIQMMIQLLPKMQVVLTADSSLSGTTKGLCGNFNNKEIDDFRVSSGLVEGTTSAFVNTLKNEGKCPDIQTRLVHPCSQGINKESYARYWCSKLTEPTGKFAPCHDFISPSSYFDNCLYDTCDCDQSETCMCAAVSAYVLACSEAGVHLTGWRSTVCEKFKNCSEGLVYSYDMTSCKRTCQSLSQPDYTCMVNHPRVDGCGCPDGKYLNDEGKCVLKSICPCYDKDTTISPGGTHKVDNNTCICNQGVLSCTGGPLSSCYDPMIYLNCSEPEDTGVECQRSCSTLDMECLSQGCAPGCMCPDGTVLDGKGGCIKESDCPCVHNGKAYHPGETLTVDCNTCSCKNRKFTCTDNVCDSVCGIYGDGHYITFDDKRFDFNGECDYTLVQVM</sequence>
<dbReference type="FunFam" id="2.10.25.10:FF:000674">
    <property type="entry name" value="Mucin-2"/>
    <property type="match status" value="1"/>
</dbReference>
<dbReference type="InterPro" id="IPR014853">
    <property type="entry name" value="VWF/SSPO/ZAN-like_Cys-rich_dom"/>
</dbReference>
<dbReference type="GO" id="GO:0031012">
    <property type="term" value="C:extracellular matrix"/>
    <property type="evidence" value="ECO:0007669"/>
    <property type="project" value="TreeGrafter"/>
</dbReference>
<feature type="domain" description="VWFD" evidence="5">
    <location>
        <begin position="31"/>
        <end position="204"/>
    </location>
</feature>
<accession>A0AAV6PIT0</accession>
<keyword evidence="1" id="KW-0677">Repeat</keyword>
<evidence type="ECO:0000256" key="4">
    <source>
        <dbReference type="SAM" id="SignalP"/>
    </source>
</evidence>
<reference evidence="6 7" key="1">
    <citation type="journal article" date="2021" name="Sci. Rep.">
        <title>Chromosome anchoring in Senegalese sole (Solea senegalensis) reveals sex-associated markers and genome rearrangements in flatfish.</title>
        <authorList>
            <person name="Guerrero-Cozar I."/>
            <person name="Gomez-Garrido J."/>
            <person name="Berbel C."/>
            <person name="Martinez-Blanch J.F."/>
            <person name="Alioto T."/>
            <person name="Claros M.G."/>
            <person name="Gagnaire P.A."/>
            <person name="Manchado M."/>
        </authorList>
    </citation>
    <scope>NUCLEOTIDE SEQUENCE [LARGE SCALE GENOMIC DNA]</scope>
    <source>
        <strain evidence="6">Sse05_10M</strain>
    </source>
</reference>
<evidence type="ECO:0000256" key="1">
    <source>
        <dbReference type="ARBA" id="ARBA00022737"/>
    </source>
</evidence>
<dbReference type="EMBL" id="JAGKHQ010000593">
    <property type="protein sequence ID" value="KAG7466777.1"/>
    <property type="molecule type" value="Genomic_DNA"/>
</dbReference>
<dbReference type="Pfam" id="PF00094">
    <property type="entry name" value="VWD"/>
    <property type="match status" value="3"/>
</dbReference>
<name>A0AAV6PIT0_SOLSE</name>
<dbReference type="InterPro" id="IPR002919">
    <property type="entry name" value="TIL_dom"/>
</dbReference>
<dbReference type="InterPro" id="IPR001007">
    <property type="entry name" value="VWF_dom"/>
</dbReference>
<feature type="domain" description="VWFD" evidence="5">
    <location>
        <begin position="847"/>
        <end position="879"/>
    </location>
</feature>
<keyword evidence="4" id="KW-0732">Signal</keyword>
<dbReference type="PANTHER" id="PTHR11339:SF408">
    <property type="entry name" value="MUCIN-5B"/>
    <property type="match status" value="1"/>
</dbReference>
<feature type="chain" id="PRO_5043428576" evidence="4">
    <location>
        <begin position="24"/>
        <end position="879"/>
    </location>
</feature>
<evidence type="ECO:0000256" key="3">
    <source>
        <dbReference type="ARBA" id="ARBA00023180"/>
    </source>
</evidence>
<evidence type="ECO:0000313" key="7">
    <source>
        <dbReference type="Proteomes" id="UP000693946"/>
    </source>
</evidence>
<dbReference type="PANTHER" id="PTHR11339">
    <property type="entry name" value="EXTRACELLULAR MATRIX GLYCOPROTEIN RELATED"/>
    <property type="match status" value="1"/>
</dbReference>